<name>A0A4Q0Q4C6_9BRAD</name>
<dbReference type="PROSITE" id="PS51819">
    <property type="entry name" value="VOC"/>
    <property type="match status" value="1"/>
</dbReference>
<dbReference type="Pfam" id="PF00903">
    <property type="entry name" value="Glyoxalase"/>
    <property type="match status" value="1"/>
</dbReference>
<dbReference type="Proteomes" id="UP000290174">
    <property type="component" value="Unassembled WGS sequence"/>
</dbReference>
<protein>
    <submittedName>
        <fullName evidence="2">VOC family protein</fullName>
    </submittedName>
</protein>
<dbReference type="AlphaFoldDB" id="A0A4Q0Q4C6"/>
<reference evidence="2 3" key="1">
    <citation type="submission" date="2018-11" db="EMBL/GenBank/DDBJ databases">
        <title>Bradyrhizobium sp. nov., isolated from effective nodules of peanut in China.</title>
        <authorList>
            <person name="Li Y."/>
        </authorList>
    </citation>
    <scope>NUCLEOTIDE SEQUENCE [LARGE SCALE GENOMIC DNA]</scope>
    <source>
        <strain evidence="2 3">CCBAU 51770</strain>
    </source>
</reference>
<dbReference type="SUPFAM" id="SSF54593">
    <property type="entry name" value="Glyoxalase/Bleomycin resistance protein/Dihydroxybiphenyl dioxygenase"/>
    <property type="match status" value="1"/>
</dbReference>
<dbReference type="CDD" id="cd08351">
    <property type="entry name" value="ChaP_like"/>
    <property type="match status" value="1"/>
</dbReference>
<feature type="domain" description="VOC" evidence="1">
    <location>
        <begin position="4"/>
        <end position="120"/>
    </location>
</feature>
<evidence type="ECO:0000259" key="1">
    <source>
        <dbReference type="PROSITE" id="PS51819"/>
    </source>
</evidence>
<dbReference type="InterPro" id="IPR004360">
    <property type="entry name" value="Glyas_Fos-R_dOase_dom"/>
</dbReference>
<sequence length="122" mass="13827">MTITLNHTIVPARDKKAAAQFFARIFGLHPDPKDGHFAPVRINDTLTLLFDDEEEFESHHYAFHVSDAEFDAILGRIRETKLAYGSAPWSLEDGKLNDWNGGRGVYFRDPDGHVLELMTVSQ</sequence>
<gene>
    <name evidence="2" type="ORF">EAS61_41295</name>
</gene>
<accession>A0A4Q0Q4C6</accession>
<dbReference type="EMBL" id="RKMK01000101">
    <property type="protein sequence ID" value="RXG83695.1"/>
    <property type="molecule type" value="Genomic_DNA"/>
</dbReference>
<evidence type="ECO:0000313" key="3">
    <source>
        <dbReference type="Proteomes" id="UP000290174"/>
    </source>
</evidence>
<proteinExistence type="predicted"/>
<dbReference type="InterPro" id="IPR029068">
    <property type="entry name" value="Glyas_Bleomycin-R_OHBP_Dase"/>
</dbReference>
<dbReference type="RefSeq" id="WP_128935460.1">
    <property type="nucleotide sequence ID" value="NZ_CP022221.1"/>
</dbReference>
<comment type="caution">
    <text evidence="2">The sequence shown here is derived from an EMBL/GenBank/DDBJ whole genome shotgun (WGS) entry which is preliminary data.</text>
</comment>
<organism evidence="2 3">
    <name type="scientific">Bradyrhizobium zhanjiangense</name>
    <dbReference type="NCBI Taxonomy" id="1325107"/>
    <lineage>
        <taxon>Bacteria</taxon>
        <taxon>Pseudomonadati</taxon>
        <taxon>Pseudomonadota</taxon>
        <taxon>Alphaproteobacteria</taxon>
        <taxon>Hyphomicrobiales</taxon>
        <taxon>Nitrobacteraceae</taxon>
        <taxon>Bradyrhizobium</taxon>
    </lineage>
</organism>
<evidence type="ECO:0000313" key="2">
    <source>
        <dbReference type="EMBL" id="RXG83695.1"/>
    </source>
</evidence>
<dbReference type="Gene3D" id="3.10.180.10">
    <property type="entry name" value="2,3-Dihydroxybiphenyl 1,2-Dioxygenase, domain 1"/>
    <property type="match status" value="1"/>
</dbReference>
<dbReference type="InterPro" id="IPR037523">
    <property type="entry name" value="VOC_core"/>
</dbReference>